<keyword evidence="3" id="KW-0804">Transcription</keyword>
<dbReference type="PRINTS" id="PR00032">
    <property type="entry name" value="HTHARAC"/>
</dbReference>
<dbReference type="PANTHER" id="PTHR43280">
    <property type="entry name" value="ARAC-FAMILY TRANSCRIPTIONAL REGULATOR"/>
    <property type="match status" value="1"/>
</dbReference>
<dbReference type="PANTHER" id="PTHR43280:SF2">
    <property type="entry name" value="HTH-TYPE TRANSCRIPTIONAL REGULATOR EXSA"/>
    <property type="match status" value="1"/>
</dbReference>
<reference evidence="6" key="1">
    <citation type="submission" date="2011-11" db="EMBL/GenBank/DDBJ databases">
        <title>Complete sequence of Paenibacillus terrae HPL-003.</title>
        <authorList>
            <person name="Shin S.H."/>
            <person name="Kim S."/>
            <person name="Kim J.Y."/>
        </authorList>
    </citation>
    <scope>NUCLEOTIDE SEQUENCE [LARGE SCALE GENOMIC DNA]</scope>
    <source>
        <strain evidence="6">HPL-003</strain>
    </source>
</reference>
<evidence type="ECO:0000259" key="4">
    <source>
        <dbReference type="PROSITE" id="PS01124"/>
    </source>
</evidence>
<evidence type="ECO:0000313" key="5">
    <source>
        <dbReference type="EMBL" id="AET61121.1"/>
    </source>
</evidence>
<keyword evidence="2" id="KW-0238">DNA-binding</keyword>
<proteinExistence type="predicted"/>
<dbReference type="EMBL" id="CP003107">
    <property type="protein sequence ID" value="AET61121.1"/>
    <property type="molecule type" value="Genomic_DNA"/>
</dbReference>
<dbReference type="HOGENOM" id="CLU_2863674_0_0_9"/>
<dbReference type="GO" id="GO:0043565">
    <property type="term" value="F:sequence-specific DNA binding"/>
    <property type="evidence" value="ECO:0007669"/>
    <property type="project" value="InterPro"/>
</dbReference>
<dbReference type="InterPro" id="IPR020449">
    <property type="entry name" value="Tscrpt_reg_AraC-type_HTH"/>
</dbReference>
<dbReference type="InterPro" id="IPR009057">
    <property type="entry name" value="Homeodomain-like_sf"/>
</dbReference>
<sequence>MTRAKQMLNVKNNRVKEVAAGVGFRSEFYFSRMFQRMVGVSPVLYMKRNRLKVAGASRWDSTTI</sequence>
<dbReference type="InterPro" id="IPR018060">
    <property type="entry name" value="HTH_AraC"/>
</dbReference>
<evidence type="ECO:0000256" key="1">
    <source>
        <dbReference type="ARBA" id="ARBA00023015"/>
    </source>
</evidence>
<dbReference type="Pfam" id="PF12833">
    <property type="entry name" value="HTH_18"/>
    <property type="match status" value="1"/>
</dbReference>
<evidence type="ECO:0000256" key="2">
    <source>
        <dbReference type="ARBA" id="ARBA00023125"/>
    </source>
</evidence>
<reference evidence="5 6" key="3">
    <citation type="journal article" date="2012" name="J. Bacteriol.">
        <title>Genome Sequence of Paenibacillus terrae HPL-003, a Xylanase-Producing Bacterium Isolated from Soil Found in Forest Residue.</title>
        <authorList>
            <person name="Shin S.H."/>
            <person name="Kim S."/>
            <person name="Kim J.Y."/>
            <person name="Song H.Y."/>
            <person name="Cho S.J."/>
            <person name="Kim D.R."/>
            <person name="Lee K.I."/>
            <person name="Lim H.K."/>
            <person name="Park N.J."/>
            <person name="Hwang I.T."/>
            <person name="Yang K.S."/>
        </authorList>
    </citation>
    <scope>NUCLEOTIDE SEQUENCE [LARGE SCALE GENOMIC DNA]</scope>
    <source>
        <strain evidence="5 6">HPL-003</strain>
    </source>
</reference>
<protein>
    <submittedName>
        <fullName evidence="5">AraC family transcriptional regulator</fullName>
    </submittedName>
</protein>
<name>G7VQ52_PAETH</name>
<dbReference type="PROSITE" id="PS01124">
    <property type="entry name" value="HTH_ARAC_FAMILY_2"/>
    <property type="match status" value="1"/>
</dbReference>
<organism evidence="5 6">
    <name type="scientific">Paenibacillus terrae (strain HPL-003)</name>
    <dbReference type="NCBI Taxonomy" id="985665"/>
    <lineage>
        <taxon>Bacteria</taxon>
        <taxon>Bacillati</taxon>
        <taxon>Bacillota</taxon>
        <taxon>Bacilli</taxon>
        <taxon>Bacillales</taxon>
        <taxon>Paenibacillaceae</taxon>
        <taxon>Paenibacillus</taxon>
    </lineage>
</organism>
<dbReference type="AlphaFoldDB" id="G7VQ52"/>
<gene>
    <name evidence="5" type="ordered locus">HPL003_21975</name>
</gene>
<dbReference type="Proteomes" id="UP000005876">
    <property type="component" value="Chromosome"/>
</dbReference>
<dbReference type="KEGG" id="pta:HPL003_21975"/>
<evidence type="ECO:0000256" key="3">
    <source>
        <dbReference type="ARBA" id="ARBA00023163"/>
    </source>
</evidence>
<keyword evidence="1" id="KW-0805">Transcription regulation</keyword>
<reference key="2">
    <citation type="submission" date="2011-11" db="EMBL/GenBank/DDBJ databases">
        <authorList>
            <person name="Shin S.H."/>
            <person name="Kim S."/>
            <person name="Kim J.Y."/>
        </authorList>
    </citation>
    <scope>NUCLEOTIDE SEQUENCE</scope>
    <source>
        <strain>HPL-003</strain>
    </source>
</reference>
<evidence type="ECO:0000313" key="6">
    <source>
        <dbReference type="Proteomes" id="UP000005876"/>
    </source>
</evidence>
<dbReference type="SUPFAM" id="SSF46689">
    <property type="entry name" value="Homeodomain-like"/>
    <property type="match status" value="1"/>
</dbReference>
<accession>G7VQ52</accession>
<dbReference type="GO" id="GO:0003700">
    <property type="term" value="F:DNA-binding transcription factor activity"/>
    <property type="evidence" value="ECO:0007669"/>
    <property type="project" value="InterPro"/>
</dbReference>
<dbReference type="STRING" id="985665.HPL003_21975"/>
<dbReference type="Gene3D" id="1.10.10.60">
    <property type="entry name" value="Homeodomain-like"/>
    <property type="match status" value="1"/>
</dbReference>
<feature type="domain" description="HTH araC/xylS-type" evidence="4">
    <location>
        <begin position="1"/>
        <end position="48"/>
    </location>
</feature>